<evidence type="ECO:0000313" key="3">
    <source>
        <dbReference type="EMBL" id="KAJ5392613.1"/>
    </source>
</evidence>
<dbReference type="InterPro" id="IPR036526">
    <property type="entry name" value="C-N_Hydrolase_sf"/>
</dbReference>
<reference evidence="3" key="2">
    <citation type="journal article" date="2023" name="IMA Fungus">
        <title>Comparative genomic study of the Penicillium genus elucidates a diverse pangenome and 15 lateral gene transfer events.</title>
        <authorList>
            <person name="Petersen C."/>
            <person name="Sorensen T."/>
            <person name="Nielsen M.R."/>
            <person name="Sondergaard T.E."/>
            <person name="Sorensen J.L."/>
            <person name="Fitzpatrick D.A."/>
            <person name="Frisvad J.C."/>
            <person name="Nielsen K.L."/>
        </authorList>
    </citation>
    <scope>NUCLEOTIDE SEQUENCE</scope>
    <source>
        <strain evidence="3">IBT 29677</strain>
    </source>
</reference>
<keyword evidence="4" id="KW-1185">Reference proteome</keyword>
<comment type="similarity">
    <text evidence="1">Belongs to the carbon-nitrogen hydrolase superfamily. Nitrilase family.</text>
</comment>
<dbReference type="OrthoDB" id="10250282at2759"/>
<comment type="caution">
    <text evidence="3">The sequence shown here is derived from an EMBL/GenBank/DDBJ whole genome shotgun (WGS) entry which is preliminary data.</text>
</comment>
<dbReference type="SUPFAM" id="SSF56317">
    <property type="entry name" value="Carbon-nitrogen hydrolase"/>
    <property type="match status" value="1"/>
</dbReference>
<dbReference type="Proteomes" id="UP001147747">
    <property type="component" value="Unassembled WGS sequence"/>
</dbReference>
<dbReference type="InterPro" id="IPR044149">
    <property type="entry name" value="Nitrilases_CHs"/>
</dbReference>
<dbReference type="Gene3D" id="3.60.110.10">
    <property type="entry name" value="Carbon-nitrogen hydrolase"/>
    <property type="match status" value="1"/>
</dbReference>
<dbReference type="Pfam" id="PF00795">
    <property type="entry name" value="CN_hydrolase"/>
    <property type="match status" value="1"/>
</dbReference>
<organism evidence="3 4">
    <name type="scientific">Penicillium cosmopolitanum</name>
    <dbReference type="NCBI Taxonomy" id="1131564"/>
    <lineage>
        <taxon>Eukaryota</taxon>
        <taxon>Fungi</taxon>
        <taxon>Dikarya</taxon>
        <taxon>Ascomycota</taxon>
        <taxon>Pezizomycotina</taxon>
        <taxon>Eurotiomycetes</taxon>
        <taxon>Eurotiomycetidae</taxon>
        <taxon>Eurotiales</taxon>
        <taxon>Aspergillaceae</taxon>
        <taxon>Penicillium</taxon>
    </lineage>
</organism>
<accession>A0A9W9W047</accession>
<reference evidence="3" key="1">
    <citation type="submission" date="2022-12" db="EMBL/GenBank/DDBJ databases">
        <authorList>
            <person name="Petersen C."/>
        </authorList>
    </citation>
    <scope>NUCLEOTIDE SEQUENCE</scope>
    <source>
        <strain evidence="3">IBT 29677</strain>
    </source>
</reference>
<proteinExistence type="inferred from homology"/>
<dbReference type="GO" id="GO:0003824">
    <property type="term" value="F:catalytic activity"/>
    <property type="evidence" value="ECO:0007669"/>
    <property type="project" value="InterPro"/>
</dbReference>
<dbReference type="GeneID" id="81371720"/>
<name>A0A9W9W047_9EURO</name>
<dbReference type="AlphaFoldDB" id="A0A9W9W047"/>
<dbReference type="PANTHER" id="PTHR46044">
    <property type="entry name" value="NITRILASE"/>
    <property type="match status" value="1"/>
</dbReference>
<feature type="domain" description="CN hydrolase" evidence="2">
    <location>
        <begin position="4"/>
        <end position="312"/>
    </location>
</feature>
<dbReference type="PANTHER" id="PTHR46044:SF2">
    <property type="entry name" value="CN HYDROLASE DOMAIN-CONTAINING PROTEIN"/>
    <property type="match status" value="1"/>
</dbReference>
<gene>
    <name evidence="3" type="ORF">N7509_008103</name>
</gene>
<dbReference type="RefSeq" id="XP_056488291.1">
    <property type="nucleotide sequence ID" value="XM_056632740.1"/>
</dbReference>
<dbReference type="PROSITE" id="PS50263">
    <property type="entry name" value="CN_HYDROLASE"/>
    <property type="match status" value="1"/>
</dbReference>
<sequence>MAITRVAACHAAPHFLCAYKTAEKAISLIHRASKNKANLIVFPETFISAFPIWSALRPPTHNHILFQRMVYQSIYANGEEVQAIRDATRETNTTVSIGISEKSHASVGCLYNSNLIIDAGEVVVHHRKLVPTFFEKLTWSPGDGHGLRIADTKHGRIGALMCGENTNPLARYSLMGQREQIHISSWPAVWPTRLPSSPLEKRGEGSQHSANYDNVLANRIRAGAHCFEAKSFGVMCSAVLGQEAIDMIAVGSSSEDTIRHALERSPRGVSMFLDPTGSPLRSLTVDDSETGAQRPVEFLQNEEGVLYADLDLERCVEGKQYRDVVEGYQRLDVFQLQVNRERQDPVVFK</sequence>
<dbReference type="EMBL" id="JAPZBU010000008">
    <property type="protein sequence ID" value="KAJ5392613.1"/>
    <property type="molecule type" value="Genomic_DNA"/>
</dbReference>
<dbReference type="CDD" id="cd07564">
    <property type="entry name" value="nitrilases_CHs"/>
    <property type="match status" value="1"/>
</dbReference>
<protein>
    <recommendedName>
        <fullName evidence="2">CN hydrolase domain-containing protein</fullName>
    </recommendedName>
</protein>
<evidence type="ECO:0000313" key="4">
    <source>
        <dbReference type="Proteomes" id="UP001147747"/>
    </source>
</evidence>
<evidence type="ECO:0000256" key="1">
    <source>
        <dbReference type="ARBA" id="ARBA00008129"/>
    </source>
</evidence>
<evidence type="ECO:0000259" key="2">
    <source>
        <dbReference type="PROSITE" id="PS50263"/>
    </source>
</evidence>
<dbReference type="InterPro" id="IPR003010">
    <property type="entry name" value="C-N_Hydrolase"/>
</dbReference>